<dbReference type="Proteomes" id="UP000054771">
    <property type="component" value="Unassembled WGS sequence"/>
</dbReference>
<organism evidence="3 4">
    <name type="scientific">Aspergillus calidoustus</name>
    <dbReference type="NCBI Taxonomy" id="454130"/>
    <lineage>
        <taxon>Eukaryota</taxon>
        <taxon>Fungi</taxon>
        <taxon>Dikarya</taxon>
        <taxon>Ascomycota</taxon>
        <taxon>Pezizomycotina</taxon>
        <taxon>Eurotiomycetes</taxon>
        <taxon>Eurotiomycetidae</taxon>
        <taxon>Eurotiales</taxon>
        <taxon>Aspergillaceae</taxon>
        <taxon>Aspergillus</taxon>
        <taxon>Aspergillus subgen. Nidulantes</taxon>
    </lineage>
</organism>
<feature type="chain" id="PRO_5006854761" evidence="2">
    <location>
        <begin position="18"/>
        <end position="133"/>
    </location>
</feature>
<feature type="region of interest" description="Disordered" evidence="1">
    <location>
        <begin position="18"/>
        <end position="133"/>
    </location>
</feature>
<dbReference type="AlphaFoldDB" id="A0A0U4ZH72"/>
<gene>
    <name evidence="3" type="ORF">ASPCAL12157</name>
</gene>
<evidence type="ECO:0000313" key="4">
    <source>
        <dbReference type="Proteomes" id="UP000054771"/>
    </source>
</evidence>
<keyword evidence="2" id="KW-0732">Signal</keyword>
<evidence type="ECO:0000256" key="1">
    <source>
        <dbReference type="SAM" id="MobiDB-lite"/>
    </source>
</evidence>
<sequence>MASLILIGAVLVAAKVADEHEKKKPDGPSAVSDIITFTPHEQDTPLTEPMSTSKRDILSRRYWHERRRSKKHAQLASCSPPPYEVQPMYREPDSEKDAIYELDGSPIPKEHSVHELAGPEARTRFSLGEYQVR</sequence>
<keyword evidence="4" id="KW-1185">Reference proteome</keyword>
<feature type="compositionally biased region" description="Basic residues" evidence="1">
    <location>
        <begin position="61"/>
        <end position="73"/>
    </location>
</feature>
<dbReference type="EMBL" id="CDMC01000013">
    <property type="protein sequence ID" value="CEL09013.1"/>
    <property type="molecule type" value="Genomic_DNA"/>
</dbReference>
<protein>
    <submittedName>
        <fullName evidence="3">Uncharacterized protein</fullName>
    </submittedName>
</protein>
<evidence type="ECO:0000256" key="2">
    <source>
        <dbReference type="SAM" id="SignalP"/>
    </source>
</evidence>
<name>A0A0U4ZH72_ASPCI</name>
<accession>A0A0U4ZH72</accession>
<dbReference type="OrthoDB" id="4486167at2759"/>
<feature type="compositionally biased region" description="Basic and acidic residues" evidence="1">
    <location>
        <begin position="90"/>
        <end position="99"/>
    </location>
</feature>
<proteinExistence type="predicted"/>
<reference evidence="4" key="1">
    <citation type="journal article" date="2016" name="Genome Announc.">
        <title>Draft genome sequences of fungus Aspergillus calidoustus.</title>
        <authorList>
            <person name="Horn F."/>
            <person name="Linde J."/>
            <person name="Mattern D.J."/>
            <person name="Walther G."/>
            <person name="Guthke R."/>
            <person name="Scherlach K."/>
            <person name="Martin K."/>
            <person name="Brakhage A.A."/>
            <person name="Petzke L."/>
            <person name="Valiante V."/>
        </authorList>
    </citation>
    <scope>NUCLEOTIDE SEQUENCE [LARGE SCALE GENOMIC DNA]</scope>
    <source>
        <strain evidence="4">SF006504</strain>
    </source>
</reference>
<feature type="signal peptide" evidence="2">
    <location>
        <begin position="1"/>
        <end position="17"/>
    </location>
</feature>
<evidence type="ECO:0000313" key="3">
    <source>
        <dbReference type="EMBL" id="CEL09013.1"/>
    </source>
</evidence>